<keyword evidence="1" id="KW-0805">Transcription regulation</keyword>
<feature type="domain" description="HTH cro/C1-type" evidence="4">
    <location>
        <begin position="16"/>
        <end position="70"/>
    </location>
</feature>
<dbReference type="PROSITE" id="PS50943">
    <property type="entry name" value="HTH_CROC1"/>
    <property type="match status" value="1"/>
</dbReference>
<keyword evidence="3" id="KW-0804">Transcription</keyword>
<dbReference type="Pfam" id="PF07883">
    <property type="entry name" value="Cupin_2"/>
    <property type="match status" value="1"/>
</dbReference>
<dbReference type="RefSeq" id="WP_189006849.1">
    <property type="nucleotide sequence ID" value="NZ_BMOD01000025.1"/>
</dbReference>
<dbReference type="Gene3D" id="1.10.260.40">
    <property type="entry name" value="lambda repressor-like DNA-binding domains"/>
    <property type="match status" value="1"/>
</dbReference>
<dbReference type="Proteomes" id="UP000632222">
    <property type="component" value="Unassembled WGS sequence"/>
</dbReference>
<dbReference type="Pfam" id="PF01381">
    <property type="entry name" value="HTH_3"/>
    <property type="match status" value="1"/>
</dbReference>
<evidence type="ECO:0000313" key="5">
    <source>
        <dbReference type="EMBL" id="GGJ52678.1"/>
    </source>
</evidence>
<dbReference type="Gene3D" id="2.60.120.10">
    <property type="entry name" value="Jelly Rolls"/>
    <property type="match status" value="1"/>
</dbReference>
<name>A0ABQ2DBZ4_9DEIO</name>
<gene>
    <name evidence="5" type="ORF">GCM10008938_43300</name>
</gene>
<proteinExistence type="predicted"/>
<dbReference type="InterPro" id="IPR011051">
    <property type="entry name" value="RmlC_Cupin_sf"/>
</dbReference>
<dbReference type="CDD" id="cd00093">
    <property type="entry name" value="HTH_XRE"/>
    <property type="match status" value="1"/>
</dbReference>
<dbReference type="SUPFAM" id="SSF47413">
    <property type="entry name" value="lambda repressor-like DNA-binding domains"/>
    <property type="match status" value="1"/>
</dbReference>
<dbReference type="InterPro" id="IPR014710">
    <property type="entry name" value="RmlC-like_jellyroll"/>
</dbReference>
<evidence type="ECO:0000313" key="6">
    <source>
        <dbReference type="Proteomes" id="UP000632222"/>
    </source>
</evidence>
<dbReference type="SUPFAM" id="SSF51182">
    <property type="entry name" value="RmlC-like cupins"/>
    <property type="match status" value="1"/>
</dbReference>
<dbReference type="InterPro" id="IPR013096">
    <property type="entry name" value="Cupin_2"/>
</dbReference>
<accession>A0ABQ2DBZ4</accession>
<organism evidence="5 6">
    <name type="scientific">Deinococcus roseus</name>
    <dbReference type="NCBI Taxonomy" id="392414"/>
    <lineage>
        <taxon>Bacteria</taxon>
        <taxon>Thermotogati</taxon>
        <taxon>Deinococcota</taxon>
        <taxon>Deinococci</taxon>
        <taxon>Deinococcales</taxon>
        <taxon>Deinococcaceae</taxon>
        <taxon>Deinococcus</taxon>
    </lineage>
</organism>
<protein>
    <submittedName>
        <fullName evidence="5">DNA-binding protein</fullName>
    </submittedName>
</protein>
<dbReference type="PANTHER" id="PTHR46797:SF23">
    <property type="entry name" value="HTH-TYPE TRANSCRIPTIONAL REGULATOR SUTR"/>
    <property type="match status" value="1"/>
</dbReference>
<dbReference type="InterPro" id="IPR050807">
    <property type="entry name" value="TransReg_Diox_bact_type"/>
</dbReference>
<reference evidence="6" key="1">
    <citation type="journal article" date="2019" name="Int. J. Syst. Evol. Microbiol.">
        <title>The Global Catalogue of Microorganisms (GCM) 10K type strain sequencing project: providing services to taxonomists for standard genome sequencing and annotation.</title>
        <authorList>
            <consortium name="The Broad Institute Genomics Platform"/>
            <consortium name="The Broad Institute Genome Sequencing Center for Infectious Disease"/>
            <person name="Wu L."/>
            <person name="Ma J."/>
        </authorList>
    </citation>
    <scope>NUCLEOTIDE SEQUENCE [LARGE SCALE GENOMIC DNA]</scope>
    <source>
        <strain evidence="6">JCM 14370</strain>
    </source>
</reference>
<dbReference type="PANTHER" id="PTHR46797">
    <property type="entry name" value="HTH-TYPE TRANSCRIPTIONAL REGULATOR"/>
    <property type="match status" value="1"/>
</dbReference>
<sequence>MSTQLQERLQHIARNLKQARNQKGWSQQDLAAHSGISRRMIAAIEGAQNNVSLGTLDLLANALGVRFMDLITTRSTIDFSPQHPWQGVVVWHNTHPDSHAEMLASPPMPCTTELWHWSLAPGDHYQAAPDRTGVQEILYVIQGEIELEHNGQRIPLKQGDTLTFPSDVPYAYHNPSEGTARIIKHVVLPLLEPEV</sequence>
<dbReference type="GO" id="GO:0003677">
    <property type="term" value="F:DNA binding"/>
    <property type="evidence" value="ECO:0007669"/>
    <property type="project" value="UniProtKB-KW"/>
</dbReference>
<evidence type="ECO:0000256" key="3">
    <source>
        <dbReference type="ARBA" id="ARBA00023163"/>
    </source>
</evidence>
<dbReference type="InterPro" id="IPR001387">
    <property type="entry name" value="Cro/C1-type_HTH"/>
</dbReference>
<evidence type="ECO:0000256" key="1">
    <source>
        <dbReference type="ARBA" id="ARBA00023015"/>
    </source>
</evidence>
<keyword evidence="2 5" id="KW-0238">DNA-binding</keyword>
<comment type="caution">
    <text evidence="5">The sequence shown here is derived from an EMBL/GenBank/DDBJ whole genome shotgun (WGS) entry which is preliminary data.</text>
</comment>
<dbReference type="InterPro" id="IPR010982">
    <property type="entry name" value="Lambda_DNA-bd_dom_sf"/>
</dbReference>
<dbReference type="CDD" id="cd02209">
    <property type="entry name" value="cupin_XRE_C"/>
    <property type="match status" value="1"/>
</dbReference>
<evidence type="ECO:0000259" key="4">
    <source>
        <dbReference type="PROSITE" id="PS50943"/>
    </source>
</evidence>
<keyword evidence="6" id="KW-1185">Reference proteome</keyword>
<evidence type="ECO:0000256" key="2">
    <source>
        <dbReference type="ARBA" id="ARBA00023125"/>
    </source>
</evidence>
<dbReference type="EMBL" id="BMOD01000025">
    <property type="protein sequence ID" value="GGJ52678.1"/>
    <property type="molecule type" value="Genomic_DNA"/>
</dbReference>
<dbReference type="SMART" id="SM00530">
    <property type="entry name" value="HTH_XRE"/>
    <property type="match status" value="1"/>
</dbReference>